<comment type="caution">
    <text evidence="2">The sequence shown here is derived from an EMBL/GenBank/DDBJ whole genome shotgun (WGS) entry which is preliminary data.</text>
</comment>
<feature type="region of interest" description="Disordered" evidence="1">
    <location>
        <begin position="1"/>
        <end position="26"/>
    </location>
</feature>
<sequence length="150" mass="17749">MMGAVVDLAEARRRRHERQRQESDAPEWAHDIQHCCLYAQMLKAEHDAETARLRFEKHRDGISAWWEAPSDVQDRVHANNREWERYRALMQHIAALPAQTRQQAQMKRNTIGSLWLRPHRDEWYARLRAGCEQDDHLFPASAKLARTSRS</sequence>
<protein>
    <submittedName>
        <fullName evidence="2">Uncharacterized protein</fullName>
    </submittedName>
</protein>
<dbReference type="Proteomes" id="UP000285092">
    <property type="component" value="Unassembled WGS sequence"/>
</dbReference>
<keyword evidence="3" id="KW-1185">Reference proteome</keyword>
<dbReference type="AlphaFoldDB" id="A0A418NCS3"/>
<evidence type="ECO:0000313" key="3">
    <source>
        <dbReference type="Proteomes" id="UP000285092"/>
    </source>
</evidence>
<name>A0A418NCS3_9SPHN</name>
<dbReference type="EMBL" id="QXFK01000019">
    <property type="protein sequence ID" value="RIV75612.1"/>
    <property type="molecule type" value="Genomic_DNA"/>
</dbReference>
<gene>
    <name evidence="2" type="ORF">D2V04_15070</name>
</gene>
<proteinExistence type="predicted"/>
<evidence type="ECO:0000256" key="1">
    <source>
        <dbReference type="SAM" id="MobiDB-lite"/>
    </source>
</evidence>
<evidence type="ECO:0000313" key="2">
    <source>
        <dbReference type="EMBL" id="RIV75612.1"/>
    </source>
</evidence>
<reference evidence="2 3" key="1">
    <citation type="submission" date="2018-08" db="EMBL/GenBank/DDBJ databases">
        <title>Altererythrobacter sp.Ery1 and Ery12, the genome sequencing of novel strains in genus Alterythrobacter.</title>
        <authorList>
            <person name="Cheng H."/>
            <person name="Wu Y.-H."/>
            <person name="Fang C."/>
            <person name="Xu X.-W."/>
        </authorList>
    </citation>
    <scope>NUCLEOTIDE SEQUENCE [LARGE SCALE GENOMIC DNA]</scope>
    <source>
        <strain evidence="2 3">Ery1</strain>
    </source>
</reference>
<dbReference type="RefSeq" id="WP_119514538.1">
    <property type="nucleotide sequence ID" value="NZ_QXFK01000019.1"/>
</dbReference>
<organism evidence="2 3">
    <name type="scientific">Pelagerythrobacter aerophilus</name>
    <dbReference type="NCBI Taxonomy" id="2306995"/>
    <lineage>
        <taxon>Bacteria</taxon>
        <taxon>Pseudomonadati</taxon>
        <taxon>Pseudomonadota</taxon>
        <taxon>Alphaproteobacteria</taxon>
        <taxon>Sphingomonadales</taxon>
        <taxon>Erythrobacteraceae</taxon>
        <taxon>Pelagerythrobacter</taxon>
    </lineage>
</organism>
<accession>A0A418NCS3</accession>